<dbReference type="InterPro" id="IPR012133">
    <property type="entry name" value="Alpha-hydoxy_acid_DH_FMN"/>
</dbReference>
<feature type="binding site" evidence="7">
    <location>
        <position position="146"/>
    </location>
    <ligand>
        <name>glyoxylate</name>
        <dbReference type="ChEBI" id="CHEBI:36655"/>
    </ligand>
</feature>
<dbReference type="eggNOG" id="COG1304">
    <property type="taxonomic scope" value="Bacteria"/>
</dbReference>
<feature type="binding site" evidence="7">
    <location>
        <position position="249"/>
    </location>
    <ligand>
        <name>FMN</name>
        <dbReference type="ChEBI" id="CHEBI:58210"/>
    </ligand>
</feature>
<feature type="binding site" evidence="7">
    <location>
        <position position="181"/>
    </location>
    <ligand>
        <name>glyoxylate</name>
        <dbReference type="ChEBI" id="CHEBI:36655"/>
    </ligand>
</feature>
<dbReference type="InterPro" id="IPR000262">
    <property type="entry name" value="FMN-dep_DH"/>
</dbReference>
<proteinExistence type="inferred from homology"/>
<dbReference type="PANTHER" id="PTHR10578">
    <property type="entry name" value="S -2-HYDROXY-ACID OXIDASE-RELATED"/>
    <property type="match status" value="1"/>
</dbReference>
<comment type="cofactor">
    <cofactor evidence="1">
        <name>FMN</name>
        <dbReference type="ChEBI" id="CHEBI:58210"/>
    </cofactor>
</comment>
<dbReference type="SUPFAM" id="SSF51395">
    <property type="entry name" value="FMN-linked oxidoreductases"/>
    <property type="match status" value="1"/>
</dbReference>
<organism evidence="10 11">
    <name type="scientific">Wenjunlia vitaminophila</name>
    <name type="common">Streptomyces vitaminophilus</name>
    <dbReference type="NCBI Taxonomy" id="76728"/>
    <lineage>
        <taxon>Bacteria</taxon>
        <taxon>Bacillati</taxon>
        <taxon>Actinomycetota</taxon>
        <taxon>Actinomycetes</taxon>
        <taxon>Kitasatosporales</taxon>
        <taxon>Streptomycetaceae</taxon>
        <taxon>Wenjunlia</taxon>
    </lineage>
</organism>
<keyword evidence="3 7" id="KW-0288">FMN</keyword>
<keyword evidence="2 7" id="KW-0285">Flavoprotein</keyword>
<dbReference type="PROSITE" id="PS51349">
    <property type="entry name" value="FMN_HYDROXY_ACID_DH_2"/>
    <property type="match status" value="1"/>
</dbReference>
<evidence type="ECO:0000256" key="5">
    <source>
        <dbReference type="ARBA" id="ARBA00024042"/>
    </source>
</evidence>
<dbReference type="Pfam" id="PF01070">
    <property type="entry name" value="FMN_dh"/>
    <property type="match status" value="1"/>
</dbReference>
<feature type="binding site" evidence="7">
    <location>
        <position position="273"/>
    </location>
    <ligand>
        <name>glyoxylate</name>
        <dbReference type="ChEBI" id="CHEBI:36655"/>
    </ligand>
</feature>
<feature type="binding site" evidence="7">
    <location>
        <begin position="327"/>
        <end position="328"/>
    </location>
    <ligand>
        <name>FMN</name>
        <dbReference type="ChEBI" id="CHEBI:58210"/>
    </ligand>
</feature>
<dbReference type="RefSeq" id="WP_018381649.1">
    <property type="nucleotide sequence ID" value="NZ_LLZU01000005.1"/>
</dbReference>
<keyword evidence="11" id="KW-1185">Reference proteome</keyword>
<feature type="binding site" evidence="7">
    <location>
        <position position="271"/>
    </location>
    <ligand>
        <name>FMN</name>
        <dbReference type="ChEBI" id="CHEBI:58210"/>
    </ligand>
</feature>
<evidence type="ECO:0000313" key="10">
    <source>
        <dbReference type="EMBL" id="KRV50477.1"/>
    </source>
</evidence>
<feature type="active site" description="Proton acceptor" evidence="6">
    <location>
        <position position="273"/>
    </location>
</feature>
<reference evidence="10 11" key="1">
    <citation type="submission" date="2015-10" db="EMBL/GenBank/DDBJ databases">
        <title>Draft genome sequence of pyrrolomycin-producing Streptomyces vitaminophilus.</title>
        <authorList>
            <person name="Graham D.E."/>
            <person name="Mahan K.M."/>
            <person name="Klingeman D.M."/>
            <person name="Hettich R.L."/>
            <person name="Parry R.J."/>
        </authorList>
    </citation>
    <scope>NUCLEOTIDE SEQUENCE [LARGE SCALE GENOMIC DNA]</scope>
    <source>
        <strain evidence="10 11">ATCC 31673</strain>
    </source>
</reference>
<keyword evidence="4" id="KW-0560">Oxidoreductase</keyword>
<dbReference type="CDD" id="cd02809">
    <property type="entry name" value="alpha_hydroxyacid_oxid_FMN"/>
    <property type="match status" value="1"/>
</dbReference>
<feature type="region of interest" description="Disordered" evidence="8">
    <location>
        <begin position="377"/>
        <end position="408"/>
    </location>
</feature>
<dbReference type="InterPro" id="IPR013785">
    <property type="entry name" value="Aldolase_TIM"/>
</dbReference>
<evidence type="ECO:0000256" key="1">
    <source>
        <dbReference type="ARBA" id="ARBA00001917"/>
    </source>
</evidence>
<feature type="binding site" evidence="7">
    <location>
        <position position="124"/>
    </location>
    <ligand>
        <name>FMN</name>
        <dbReference type="ChEBI" id="CHEBI:58210"/>
    </ligand>
</feature>
<feature type="binding site" evidence="7">
    <location>
        <begin position="304"/>
        <end position="308"/>
    </location>
    <ligand>
        <name>FMN</name>
        <dbReference type="ChEBI" id="CHEBI:58210"/>
    </ligand>
</feature>
<protein>
    <submittedName>
        <fullName evidence="10">2-hydroxy-acid oxidase</fullName>
    </submittedName>
</protein>
<dbReference type="PROSITE" id="PS00557">
    <property type="entry name" value="FMN_HYDROXY_ACID_DH_1"/>
    <property type="match status" value="1"/>
</dbReference>
<dbReference type="GO" id="GO:0010181">
    <property type="term" value="F:FMN binding"/>
    <property type="evidence" value="ECO:0007669"/>
    <property type="project" value="InterPro"/>
</dbReference>
<dbReference type="PIRSF" id="PIRSF000138">
    <property type="entry name" value="Al-hdrx_acd_dh"/>
    <property type="match status" value="1"/>
</dbReference>
<dbReference type="Gene3D" id="3.20.20.70">
    <property type="entry name" value="Aldolase class I"/>
    <property type="match status" value="1"/>
</dbReference>
<dbReference type="AlphaFoldDB" id="A0A0T6LWP8"/>
<feature type="binding site" evidence="7">
    <location>
        <position position="276"/>
    </location>
    <ligand>
        <name>glyoxylate</name>
        <dbReference type="ChEBI" id="CHEBI:36655"/>
    </ligand>
</feature>
<accession>A0A0T6LWP8</accession>
<comment type="similarity">
    <text evidence="5">Belongs to the FMN-dependent alpha-hydroxy acid dehydrogenase family.</text>
</comment>
<name>A0A0T6LWP8_WENVI</name>
<dbReference type="PANTHER" id="PTHR10578:SF107">
    <property type="entry name" value="2-HYDROXYACID OXIDASE 1"/>
    <property type="match status" value="1"/>
</dbReference>
<feature type="binding site" evidence="7">
    <location>
        <position position="144"/>
    </location>
    <ligand>
        <name>FMN</name>
        <dbReference type="ChEBI" id="CHEBI:58210"/>
    </ligand>
</feature>
<dbReference type="FunFam" id="3.20.20.70:FF:000029">
    <property type="entry name" value="L-lactate dehydrogenase"/>
    <property type="match status" value="1"/>
</dbReference>
<sequence>MTPDAAAVTPSPPVPDAVGRALRLDDLADAARRALPRDVWDFVSGGSGTESALAGNRAAFDRLRAVPRVLAGQPEGPGAWDLVGVRARLPLAIAPMAYQRMLHPRGELATAGAAAAAGVPFTISTLSSQRIEDITALGGTPWFQLYWLRDRGLVHDLVQRAEDSGCRALMVTVDVPRMGRRLRDIRNDFALPVGVSAVNLSPEVARGPQDRRAGASAVADHTSSAFDPTLSWDDLARLRERTRLPLILKGVLHPDDADRAADLGVAALVVSNHGGRQFDGAVASVDALPAVRDAVAGRCALLLDSGVRHGTDVLKALALGASGVLIGRPALWGLAAGGQEGVRTALSLLDEELREAMALSGCADPSAVRRLRLVNGPCHTPDAPPRARWEPISSPVRPEGGASTEEPR</sequence>
<dbReference type="InterPro" id="IPR037396">
    <property type="entry name" value="FMN_HAD"/>
</dbReference>
<evidence type="ECO:0000313" key="11">
    <source>
        <dbReference type="Proteomes" id="UP000050867"/>
    </source>
</evidence>
<evidence type="ECO:0000256" key="4">
    <source>
        <dbReference type="ARBA" id="ARBA00023002"/>
    </source>
</evidence>
<feature type="binding site" evidence="7">
    <location>
        <begin position="95"/>
        <end position="97"/>
    </location>
    <ligand>
        <name>FMN</name>
        <dbReference type="ChEBI" id="CHEBI:58210"/>
    </ligand>
</feature>
<dbReference type="GO" id="GO:0016614">
    <property type="term" value="F:oxidoreductase activity, acting on CH-OH group of donors"/>
    <property type="evidence" value="ECO:0007669"/>
    <property type="project" value="UniProtKB-ARBA"/>
</dbReference>
<dbReference type="STRING" id="76728.AQ490_15455"/>
<gene>
    <name evidence="10" type="ORF">AQ490_15455</name>
</gene>
<comment type="caution">
    <text evidence="10">The sequence shown here is derived from an EMBL/GenBank/DDBJ whole genome shotgun (WGS) entry which is preliminary data.</text>
</comment>
<feature type="domain" description="FMN hydroxy acid dehydrogenase" evidence="9">
    <location>
        <begin position="16"/>
        <end position="378"/>
    </location>
</feature>
<evidence type="ECO:0000256" key="2">
    <source>
        <dbReference type="ARBA" id="ARBA00022630"/>
    </source>
</evidence>
<evidence type="ECO:0000259" key="9">
    <source>
        <dbReference type="PROSITE" id="PS51349"/>
    </source>
</evidence>
<feature type="binding site" evidence="7">
    <location>
        <position position="172"/>
    </location>
    <ligand>
        <name>FMN</name>
        <dbReference type="ChEBI" id="CHEBI:58210"/>
    </ligand>
</feature>
<evidence type="ECO:0000256" key="7">
    <source>
        <dbReference type="PIRSR" id="PIRSR000138-2"/>
    </source>
</evidence>
<dbReference type="EMBL" id="LLZU01000005">
    <property type="protein sequence ID" value="KRV50477.1"/>
    <property type="molecule type" value="Genomic_DNA"/>
</dbReference>
<evidence type="ECO:0000256" key="3">
    <source>
        <dbReference type="ARBA" id="ARBA00022643"/>
    </source>
</evidence>
<evidence type="ECO:0000256" key="6">
    <source>
        <dbReference type="PIRSR" id="PIRSR000138-1"/>
    </source>
</evidence>
<dbReference type="InterPro" id="IPR008259">
    <property type="entry name" value="FMN_hydac_DH_AS"/>
</dbReference>
<evidence type="ECO:0000256" key="8">
    <source>
        <dbReference type="SAM" id="MobiDB-lite"/>
    </source>
</evidence>
<dbReference type="Proteomes" id="UP000050867">
    <property type="component" value="Unassembled WGS sequence"/>
</dbReference>